<evidence type="ECO:0000259" key="8">
    <source>
        <dbReference type="Pfam" id="PF17917"/>
    </source>
</evidence>
<comment type="caution">
    <text evidence="9">The sequence shown here is derived from an EMBL/GenBank/DDBJ whole genome shotgun (WGS) entry which is preliminary data.</text>
</comment>
<dbReference type="InterPro" id="IPR043128">
    <property type="entry name" value="Rev_trsase/Diguanyl_cyclase"/>
</dbReference>
<dbReference type="InterPro" id="IPR041373">
    <property type="entry name" value="RT_RNaseH"/>
</dbReference>
<dbReference type="PANTHER" id="PTHR37984:SF5">
    <property type="entry name" value="PROTEIN NYNRIN-LIKE"/>
    <property type="match status" value="1"/>
</dbReference>
<evidence type="ECO:0000313" key="9">
    <source>
        <dbReference type="EMBL" id="PKI47171.1"/>
    </source>
</evidence>
<keyword evidence="2" id="KW-0548">Nucleotidyltransferase</keyword>
<keyword evidence="4" id="KW-0255">Endonuclease</keyword>
<dbReference type="PANTHER" id="PTHR37984">
    <property type="entry name" value="PROTEIN CBG26694"/>
    <property type="match status" value="1"/>
</dbReference>
<keyword evidence="6" id="KW-0695">RNA-directed DNA polymerase</keyword>
<dbReference type="GO" id="GO:0004519">
    <property type="term" value="F:endonuclease activity"/>
    <property type="evidence" value="ECO:0007669"/>
    <property type="project" value="UniProtKB-KW"/>
</dbReference>
<evidence type="ECO:0000256" key="2">
    <source>
        <dbReference type="ARBA" id="ARBA00022695"/>
    </source>
</evidence>
<protein>
    <recommendedName>
        <fullName evidence="8">Reverse transcriptase RNase H-like domain-containing protein</fullName>
    </recommendedName>
</protein>
<dbReference type="InterPro" id="IPR043502">
    <property type="entry name" value="DNA/RNA_pol_sf"/>
</dbReference>
<feature type="region of interest" description="Disordered" evidence="7">
    <location>
        <begin position="222"/>
        <end position="253"/>
    </location>
</feature>
<dbReference type="InterPro" id="IPR050951">
    <property type="entry name" value="Retrovirus_Pol_polyprotein"/>
</dbReference>
<feature type="domain" description="Reverse transcriptase RNase H-like" evidence="8">
    <location>
        <begin position="41"/>
        <end position="140"/>
    </location>
</feature>
<dbReference type="SUPFAM" id="SSF56672">
    <property type="entry name" value="DNA/RNA polymerases"/>
    <property type="match status" value="1"/>
</dbReference>
<gene>
    <name evidence="9" type="ORF">CRG98_032442</name>
</gene>
<evidence type="ECO:0000256" key="4">
    <source>
        <dbReference type="ARBA" id="ARBA00022759"/>
    </source>
</evidence>
<proteinExistence type="predicted"/>
<keyword evidence="3" id="KW-0540">Nuclease</keyword>
<dbReference type="Pfam" id="PF17917">
    <property type="entry name" value="RT_RNaseH"/>
    <property type="match status" value="1"/>
</dbReference>
<dbReference type="GO" id="GO:0003964">
    <property type="term" value="F:RNA-directed DNA polymerase activity"/>
    <property type="evidence" value="ECO:0007669"/>
    <property type="project" value="UniProtKB-KW"/>
</dbReference>
<evidence type="ECO:0000256" key="7">
    <source>
        <dbReference type="SAM" id="MobiDB-lite"/>
    </source>
</evidence>
<dbReference type="CDD" id="cd09274">
    <property type="entry name" value="RNase_HI_RT_Ty3"/>
    <property type="match status" value="1"/>
</dbReference>
<keyword evidence="5" id="KW-0378">Hydrolase</keyword>
<organism evidence="9 10">
    <name type="scientific">Punica granatum</name>
    <name type="common">Pomegranate</name>
    <dbReference type="NCBI Taxonomy" id="22663"/>
    <lineage>
        <taxon>Eukaryota</taxon>
        <taxon>Viridiplantae</taxon>
        <taxon>Streptophyta</taxon>
        <taxon>Embryophyta</taxon>
        <taxon>Tracheophyta</taxon>
        <taxon>Spermatophyta</taxon>
        <taxon>Magnoliopsida</taxon>
        <taxon>eudicotyledons</taxon>
        <taxon>Gunneridae</taxon>
        <taxon>Pentapetalae</taxon>
        <taxon>rosids</taxon>
        <taxon>malvids</taxon>
        <taxon>Myrtales</taxon>
        <taxon>Lythraceae</taxon>
        <taxon>Punica</taxon>
    </lineage>
</organism>
<evidence type="ECO:0000256" key="1">
    <source>
        <dbReference type="ARBA" id="ARBA00022679"/>
    </source>
</evidence>
<name>A0A2I0IT30_PUNGR</name>
<evidence type="ECO:0000256" key="6">
    <source>
        <dbReference type="ARBA" id="ARBA00022918"/>
    </source>
</evidence>
<evidence type="ECO:0000256" key="5">
    <source>
        <dbReference type="ARBA" id="ARBA00022801"/>
    </source>
</evidence>
<dbReference type="EMBL" id="PGOL01002542">
    <property type="protein sequence ID" value="PKI47171.1"/>
    <property type="molecule type" value="Genomic_DNA"/>
</dbReference>
<keyword evidence="10" id="KW-1185">Reference proteome</keyword>
<dbReference type="AlphaFoldDB" id="A0A2I0IT30"/>
<dbReference type="Gene3D" id="3.30.70.270">
    <property type="match status" value="1"/>
</dbReference>
<dbReference type="Proteomes" id="UP000233551">
    <property type="component" value="Unassembled WGS sequence"/>
</dbReference>
<evidence type="ECO:0000313" key="10">
    <source>
        <dbReference type="Proteomes" id="UP000233551"/>
    </source>
</evidence>
<dbReference type="FunFam" id="3.10.20.370:FF:000001">
    <property type="entry name" value="Retrovirus-related Pol polyprotein from transposon 17.6-like protein"/>
    <property type="match status" value="1"/>
</dbReference>
<dbReference type="STRING" id="22663.A0A2I0IT30"/>
<dbReference type="Gene3D" id="3.10.20.370">
    <property type="match status" value="1"/>
</dbReference>
<evidence type="ECO:0000256" key="3">
    <source>
        <dbReference type="ARBA" id="ARBA00022722"/>
    </source>
</evidence>
<dbReference type="GO" id="GO:0016787">
    <property type="term" value="F:hydrolase activity"/>
    <property type="evidence" value="ECO:0007669"/>
    <property type="project" value="UniProtKB-KW"/>
</dbReference>
<reference evidence="9 10" key="1">
    <citation type="submission" date="2017-11" db="EMBL/GenBank/DDBJ databases">
        <title>De-novo sequencing of pomegranate (Punica granatum L.) genome.</title>
        <authorList>
            <person name="Akparov Z."/>
            <person name="Amiraslanov A."/>
            <person name="Hajiyeva S."/>
            <person name="Abbasov M."/>
            <person name="Kaur K."/>
            <person name="Hamwieh A."/>
            <person name="Solovyev V."/>
            <person name="Salamov A."/>
            <person name="Braich B."/>
            <person name="Kosarev P."/>
            <person name="Mahmoud A."/>
            <person name="Hajiyev E."/>
            <person name="Babayeva S."/>
            <person name="Izzatullayeva V."/>
            <person name="Mammadov A."/>
            <person name="Mammadov A."/>
            <person name="Sharifova S."/>
            <person name="Ojaghi J."/>
            <person name="Eynullazada K."/>
            <person name="Bayramov B."/>
            <person name="Abdulazimova A."/>
            <person name="Shahmuradov I."/>
        </authorList>
    </citation>
    <scope>NUCLEOTIDE SEQUENCE [LARGE SCALE GENOMIC DNA]</scope>
    <source>
        <strain evidence="10">cv. AG2017</strain>
        <tissue evidence="9">Leaf</tissue>
    </source>
</reference>
<accession>A0A2I0IT30</accession>
<sequence>MAPITECLKNGRFNWGEEAEASFALIKEKLCSAPVLALPCFEKLFEVECDASGVGIGAVLSQEKEPVAYFSEKLSDARRSWSTYDEEFYAVFRALKHWEHYLIGKEFILYYDHQALKYLNSQKRISSNMHARWTTFLQKFPFKLVHKSGVQNKVADALSRRATLLTMLRSELIGFKELNEQYADDEDFAEAWSKVWLDYFSKRWFVCTVFLSPSFQIETPGDDLRANPFQEEENDANRRTTSRDPVQVPIGPITRARAKKFKDELNDLIQEVRAQANSWRPIGHESRDQ</sequence>
<keyword evidence="1" id="KW-0808">Transferase</keyword>